<dbReference type="Proteomes" id="UP000095039">
    <property type="component" value="Unassembled WGS sequence"/>
</dbReference>
<protein>
    <recommendedName>
        <fullName evidence="4">PilZ domain-containing protein</fullName>
    </recommendedName>
</protein>
<keyword evidence="3" id="KW-1185">Reference proteome</keyword>
<feature type="region of interest" description="Disordered" evidence="1">
    <location>
        <begin position="1"/>
        <end position="20"/>
    </location>
</feature>
<evidence type="ECO:0000256" key="1">
    <source>
        <dbReference type="SAM" id="MobiDB-lite"/>
    </source>
</evidence>
<sequence>MTEQNKNHKQGQNEDQEEEQKRDFFRLRYLEQDMPLIVCGGNTFRVCEISENGIRLLIKDDVVPDEPIAGTIHFEVGSAEVQGKTIRREDDELVIHLFQILELKKINDEQLRLRRKYSRD</sequence>
<gene>
    <name evidence="2" type="ORF">A1OK_19470</name>
</gene>
<dbReference type="RefSeq" id="WP_016958458.1">
    <property type="nucleotide sequence ID" value="NZ_AJWN02000032.1"/>
</dbReference>
<comment type="caution">
    <text evidence="2">The sequence shown here is derived from an EMBL/GenBank/DDBJ whole genome shotgun (WGS) entry which is preliminary data.</text>
</comment>
<organism evidence="2 3">
    <name type="scientific">Enterovibrio norvegicus FF-454</name>
    <dbReference type="NCBI Taxonomy" id="1185651"/>
    <lineage>
        <taxon>Bacteria</taxon>
        <taxon>Pseudomonadati</taxon>
        <taxon>Pseudomonadota</taxon>
        <taxon>Gammaproteobacteria</taxon>
        <taxon>Vibrionales</taxon>
        <taxon>Vibrionaceae</taxon>
        <taxon>Enterovibrio</taxon>
    </lineage>
</organism>
<name>A0A1E5CBA2_9GAMM</name>
<evidence type="ECO:0008006" key="4">
    <source>
        <dbReference type="Google" id="ProtNLM"/>
    </source>
</evidence>
<evidence type="ECO:0000313" key="3">
    <source>
        <dbReference type="Proteomes" id="UP000095039"/>
    </source>
</evidence>
<reference evidence="2 3" key="1">
    <citation type="journal article" date="2012" name="Science">
        <title>Ecological populations of bacteria act as socially cohesive units of antibiotic production and resistance.</title>
        <authorList>
            <person name="Cordero O.X."/>
            <person name="Wildschutte H."/>
            <person name="Kirkup B."/>
            <person name="Proehl S."/>
            <person name="Ngo L."/>
            <person name="Hussain F."/>
            <person name="Le Roux F."/>
            <person name="Mincer T."/>
            <person name="Polz M.F."/>
        </authorList>
    </citation>
    <scope>NUCLEOTIDE SEQUENCE [LARGE SCALE GENOMIC DNA]</scope>
    <source>
        <strain evidence="2 3">FF-454</strain>
    </source>
</reference>
<proteinExistence type="predicted"/>
<evidence type="ECO:0000313" key="2">
    <source>
        <dbReference type="EMBL" id="OEE62770.1"/>
    </source>
</evidence>
<dbReference type="EMBL" id="AJWN02000032">
    <property type="protein sequence ID" value="OEE62770.1"/>
    <property type="molecule type" value="Genomic_DNA"/>
</dbReference>
<dbReference type="AlphaFoldDB" id="A0A1E5CBA2"/>
<accession>A0A1E5CBA2</accession>